<evidence type="ECO:0000259" key="9">
    <source>
        <dbReference type="PROSITE" id="PS50156"/>
    </source>
</evidence>
<feature type="transmembrane region" description="Helical" evidence="8">
    <location>
        <begin position="386"/>
        <end position="403"/>
    </location>
</feature>
<feature type="transmembrane region" description="Helical" evidence="8">
    <location>
        <begin position="41"/>
        <end position="62"/>
    </location>
</feature>
<evidence type="ECO:0000256" key="3">
    <source>
        <dbReference type="ARBA" id="ARBA00022475"/>
    </source>
</evidence>
<evidence type="ECO:0000313" key="11">
    <source>
        <dbReference type="Proteomes" id="UP000007962"/>
    </source>
</evidence>
<comment type="similarity">
    <text evidence="2">Belongs to the resistance-nodulation-cell division (RND) (TC 2.A.6) family. MmpL subfamily.</text>
</comment>
<feature type="domain" description="SSD" evidence="9">
    <location>
        <begin position="96"/>
        <end position="202"/>
    </location>
</feature>
<dbReference type="PANTHER" id="PTHR33406">
    <property type="entry name" value="MEMBRANE PROTEIN MJ1562-RELATED"/>
    <property type="match status" value="1"/>
</dbReference>
<evidence type="ECO:0000256" key="7">
    <source>
        <dbReference type="SAM" id="MobiDB-lite"/>
    </source>
</evidence>
<feature type="transmembrane region" description="Helical" evidence="8">
    <location>
        <begin position="410"/>
        <end position="432"/>
    </location>
</feature>
<proteinExistence type="inferred from homology"/>
<comment type="subcellular location">
    <subcellularLocation>
        <location evidence="1">Cell membrane</location>
        <topology evidence="1">Multi-pass membrane protein</topology>
    </subcellularLocation>
</comment>
<feature type="transmembrane region" description="Helical" evidence="8">
    <location>
        <begin position="69"/>
        <end position="92"/>
    </location>
</feature>
<feature type="transmembrane region" description="Helical" evidence="8">
    <location>
        <begin position="148"/>
        <end position="169"/>
    </location>
</feature>
<keyword evidence="4 8" id="KW-0812">Transmembrane</keyword>
<feature type="transmembrane region" description="Helical" evidence="8">
    <location>
        <begin position="483"/>
        <end position="505"/>
    </location>
</feature>
<feature type="transmembrane region" description="Helical" evidence="8">
    <location>
        <begin position="238"/>
        <end position="257"/>
    </location>
</feature>
<dbReference type="AlphaFoldDB" id="C5C042"/>
<protein>
    <submittedName>
        <fullName evidence="10">MMPL domain protein</fullName>
    </submittedName>
</protein>
<keyword evidence="6 8" id="KW-0472">Membrane</keyword>
<dbReference type="eggNOG" id="COG2409">
    <property type="taxonomic scope" value="Bacteria"/>
</dbReference>
<dbReference type="GO" id="GO:0005886">
    <property type="term" value="C:plasma membrane"/>
    <property type="evidence" value="ECO:0007669"/>
    <property type="project" value="UniProtKB-SubCell"/>
</dbReference>
<dbReference type="InterPro" id="IPR000731">
    <property type="entry name" value="SSD"/>
</dbReference>
<dbReference type="EMBL" id="CP001618">
    <property type="protein sequence ID" value="ACQ79228.1"/>
    <property type="molecule type" value="Genomic_DNA"/>
</dbReference>
<evidence type="ECO:0000256" key="6">
    <source>
        <dbReference type="ARBA" id="ARBA00023136"/>
    </source>
</evidence>
<reference evidence="10 11" key="1">
    <citation type="journal article" date="2009" name="Stand. Genomic Sci.">
        <title>Complete genome sequence of Beutenbergia cavernae type strain (HKI 0122).</title>
        <authorList>
            <person name="Land M."/>
            <person name="Pukall R."/>
            <person name="Abt B."/>
            <person name="Goker M."/>
            <person name="Rohde M."/>
            <person name="Glavina Del Rio T."/>
            <person name="Tice H."/>
            <person name="Copeland A."/>
            <person name="Cheng J.F."/>
            <person name="Lucas S."/>
            <person name="Chen F."/>
            <person name="Nolan M."/>
            <person name="Bruce D."/>
            <person name="Goodwin L."/>
            <person name="Pitluck S."/>
            <person name="Ivanova N."/>
            <person name="Mavromatis K."/>
            <person name="Ovchinnikova G."/>
            <person name="Pati A."/>
            <person name="Chen A."/>
            <person name="Palaniappan K."/>
            <person name="Hauser L."/>
            <person name="Chang Y.J."/>
            <person name="Jefferies C.C."/>
            <person name="Saunders E."/>
            <person name="Brettin T."/>
            <person name="Detter J.C."/>
            <person name="Han C."/>
            <person name="Chain P."/>
            <person name="Bristow J."/>
            <person name="Eisen J.A."/>
            <person name="Markowitz V."/>
            <person name="Hugenholtz P."/>
            <person name="Kyrpides N.C."/>
            <person name="Klenk H.P."/>
            <person name="Lapidus A."/>
        </authorList>
    </citation>
    <scope>NUCLEOTIDE SEQUENCE [LARGE SCALE GENOMIC DNA]</scope>
    <source>
        <strain evidence="11">ATCC BAA-8 / DSM 12333 / NBRC 16432</strain>
    </source>
</reference>
<dbReference type="Pfam" id="PF03176">
    <property type="entry name" value="MMPL"/>
    <property type="match status" value="2"/>
</dbReference>
<feature type="domain" description="SSD" evidence="9">
    <location>
        <begin position="413"/>
        <end position="541"/>
    </location>
</feature>
<evidence type="ECO:0000256" key="5">
    <source>
        <dbReference type="ARBA" id="ARBA00022989"/>
    </source>
</evidence>
<keyword evidence="5 8" id="KW-1133">Transmembrane helix</keyword>
<dbReference type="KEGG" id="bcv:Bcav_0967"/>
<evidence type="ECO:0000256" key="4">
    <source>
        <dbReference type="ARBA" id="ARBA00022692"/>
    </source>
</evidence>
<evidence type="ECO:0000256" key="1">
    <source>
        <dbReference type="ARBA" id="ARBA00004651"/>
    </source>
</evidence>
<dbReference type="HOGENOM" id="CLU_005108_4_1_11"/>
<feature type="transmembrane region" description="Helical" evidence="8">
    <location>
        <begin position="104"/>
        <end position="127"/>
    </location>
</feature>
<dbReference type="SUPFAM" id="SSF82866">
    <property type="entry name" value="Multidrug efflux transporter AcrB transmembrane domain"/>
    <property type="match status" value="2"/>
</dbReference>
<feature type="region of interest" description="Disordered" evidence="7">
    <location>
        <begin position="557"/>
        <end position="576"/>
    </location>
</feature>
<feature type="transmembrane region" description="Helical" evidence="8">
    <location>
        <begin position="444"/>
        <end position="462"/>
    </location>
</feature>
<name>C5C042_BEUC1</name>
<dbReference type="InterPro" id="IPR050545">
    <property type="entry name" value="Mycobact_MmpL"/>
</dbReference>
<evidence type="ECO:0000313" key="10">
    <source>
        <dbReference type="EMBL" id="ACQ79228.1"/>
    </source>
</evidence>
<feature type="transmembrane region" description="Helical" evidence="8">
    <location>
        <begin position="511"/>
        <end position="531"/>
    </location>
</feature>
<feature type="transmembrane region" description="Helical" evidence="8">
    <location>
        <begin position="175"/>
        <end position="204"/>
    </location>
</feature>
<dbReference type="STRING" id="471853.Bcav_0967"/>
<dbReference type="PANTHER" id="PTHR33406:SF6">
    <property type="entry name" value="MEMBRANE PROTEIN YDGH-RELATED"/>
    <property type="match status" value="1"/>
</dbReference>
<dbReference type="Gene3D" id="1.20.1640.10">
    <property type="entry name" value="Multidrug efflux transporter AcrB transmembrane domain"/>
    <property type="match status" value="2"/>
</dbReference>
<keyword evidence="3" id="KW-1003">Cell membrane</keyword>
<accession>C5C042</accession>
<evidence type="ECO:0000256" key="2">
    <source>
        <dbReference type="ARBA" id="ARBA00010157"/>
    </source>
</evidence>
<dbReference type="InterPro" id="IPR004869">
    <property type="entry name" value="MMPL_dom"/>
</dbReference>
<evidence type="ECO:0000256" key="8">
    <source>
        <dbReference type="SAM" id="Phobius"/>
    </source>
</evidence>
<keyword evidence="11" id="KW-1185">Reference proteome</keyword>
<organism evidence="10 11">
    <name type="scientific">Beutenbergia cavernae (strain ATCC BAA-8 / DSM 12333 / CCUG 43141 / JCM 11478 / NBRC 16432 / NCIMB 13614 / HKI 0122)</name>
    <dbReference type="NCBI Taxonomy" id="471853"/>
    <lineage>
        <taxon>Bacteria</taxon>
        <taxon>Bacillati</taxon>
        <taxon>Actinomycetota</taxon>
        <taxon>Actinomycetes</taxon>
        <taxon>Micrococcales</taxon>
        <taxon>Beutenbergiaceae</taxon>
        <taxon>Beutenbergia</taxon>
    </lineage>
</organism>
<dbReference type="PROSITE" id="PS50156">
    <property type="entry name" value="SSD"/>
    <property type="match status" value="2"/>
</dbReference>
<gene>
    <name evidence="10" type="ordered locus">Bcav_0967</name>
</gene>
<sequence>MEEDLSGTADELRTTASDGVPEGVDVYLTGAVGFQDDITNAFAGADVRLLVITASIVALLLIVTYRSPVLWLVPLAVVGTADGIARVGAVAAAEALGFIVDASIGGILSVLVFGAGTNYALLLVARYREELHRTDDRFEAMGVAVRRAGPAILASGSTVILSLLALMLADLGGTRALGVTCAIGIAVAMLFALTVLPAALVVCGRGLFWPFVPRVVDGADEKGGVWDRIARSVARRPALVATVAGLGVAVLGLGLVGSSVGLSQTQQLVGDPESVQGQEVIEENFSPGTTSRTTVLAPDAAADDALAVAESVPGVIDPAPGESADGWTQITLAVDAAPQSDEAFAVITDLREAYAGAPEPTSDSLVGGPDATALDTTTTAERDQRTVIPVIFGIVFLILVVLLRALVAPVLLIATVLLTYVGSMGLGSLVFRYVLDIPAFDTTVVLYAFLFLVALGVDYNIFLVTRAREEARASGTREGMIRAVSSTGGVITSAGILLAAVFAVLGVLPVIALLQIGIIVCVGVLLDTLVVRTLLVPALAGVLGERFWWPGRVGERGSGREGRVGAHAMAEGSAGR</sequence>
<dbReference type="Proteomes" id="UP000007962">
    <property type="component" value="Chromosome"/>
</dbReference>